<feature type="transmembrane region" description="Helical" evidence="1">
    <location>
        <begin position="44"/>
        <end position="66"/>
    </location>
</feature>
<evidence type="ECO:0000313" key="2">
    <source>
        <dbReference type="EMBL" id="MDA0637866.1"/>
    </source>
</evidence>
<organism evidence="2 3">
    <name type="scientific">Nonomuraea corallina</name>
    <dbReference type="NCBI Taxonomy" id="2989783"/>
    <lineage>
        <taxon>Bacteria</taxon>
        <taxon>Bacillati</taxon>
        <taxon>Actinomycetota</taxon>
        <taxon>Actinomycetes</taxon>
        <taxon>Streptosporangiales</taxon>
        <taxon>Streptosporangiaceae</taxon>
        <taxon>Nonomuraea</taxon>
    </lineage>
</organism>
<evidence type="ECO:0000313" key="3">
    <source>
        <dbReference type="Proteomes" id="UP001144036"/>
    </source>
</evidence>
<gene>
    <name evidence="2" type="ORF">OUY22_31035</name>
</gene>
<protein>
    <submittedName>
        <fullName evidence="2">DUF998 domain-containing protein</fullName>
    </submittedName>
</protein>
<proteinExistence type="predicted"/>
<feature type="transmembrane region" description="Helical" evidence="1">
    <location>
        <begin position="78"/>
        <end position="94"/>
    </location>
</feature>
<reference evidence="2" key="1">
    <citation type="submission" date="2022-11" db="EMBL/GenBank/DDBJ databases">
        <title>Nonomuraea corallina sp. nov., a new species of the genus Nonomuraea isolated from sea side sediment in Thai sea.</title>
        <authorList>
            <person name="Ngamcharungchit C."/>
            <person name="Matsumoto A."/>
            <person name="Suriyachadkun C."/>
            <person name="Panbangred W."/>
            <person name="Inahashi Y."/>
            <person name="Intra B."/>
        </authorList>
    </citation>
    <scope>NUCLEOTIDE SEQUENCE</scope>
    <source>
        <strain evidence="2">MCN248</strain>
    </source>
</reference>
<dbReference type="PROSITE" id="PS51257">
    <property type="entry name" value="PROKAR_LIPOPROTEIN"/>
    <property type="match status" value="1"/>
</dbReference>
<comment type="caution">
    <text evidence="2">The sequence shown here is derived from an EMBL/GenBank/DDBJ whole genome shotgun (WGS) entry which is preliminary data.</text>
</comment>
<dbReference type="RefSeq" id="WP_270158782.1">
    <property type="nucleotide sequence ID" value="NZ_JAPNNL010000184.1"/>
</dbReference>
<keyword evidence="3" id="KW-1185">Reference proteome</keyword>
<feature type="transmembrane region" description="Helical" evidence="1">
    <location>
        <begin position="141"/>
        <end position="161"/>
    </location>
</feature>
<keyword evidence="1" id="KW-0472">Membrane</keyword>
<name>A0ABT4SKW2_9ACTN</name>
<evidence type="ECO:0000256" key="1">
    <source>
        <dbReference type="SAM" id="Phobius"/>
    </source>
</evidence>
<keyword evidence="1" id="KW-0812">Transmembrane</keyword>
<accession>A0ABT4SKW2</accession>
<sequence>MTVRAATAVSVTATLTSACALGYAELALPAQPLLSHFALVPGGLAPTLLGMLALAAACLSLAYGLAGSDPRGTAASRVLLLAAAAGLMLSGIFPTDPATAELKSLTGEIHRWSAAVVFTTLPVAGWALARGRAGAARWSAVRALAVAAALVLAAYLAAHPASFTSGWIGGAGYYGLLERAVVVADMALLAVMAIAAPRPAAAPAPASAVTERPERLAA</sequence>
<keyword evidence="1" id="KW-1133">Transmembrane helix</keyword>
<feature type="transmembrane region" description="Helical" evidence="1">
    <location>
        <begin position="109"/>
        <end position="129"/>
    </location>
</feature>
<dbReference type="InterPro" id="IPR009339">
    <property type="entry name" value="DUF998"/>
</dbReference>
<dbReference type="EMBL" id="JAPNNL010000184">
    <property type="protein sequence ID" value="MDA0637866.1"/>
    <property type="molecule type" value="Genomic_DNA"/>
</dbReference>
<dbReference type="Pfam" id="PF06197">
    <property type="entry name" value="DUF998"/>
    <property type="match status" value="1"/>
</dbReference>
<dbReference type="Proteomes" id="UP001144036">
    <property type="component" value="Unassembled WGS sequence"/>
</dbReference>
<feature type="transmembrane region" description="Helical" evidence="1">
    <location>
        <begin position="173"/>
        <end position="195"/>
    </location>
</feature>